<comment type="caution">
    <text evidence="1">The sequence shown here is derived from an EMBL/GenBank/DDBJ whole genome shotgun (WGS) entry which is preliminary data.</text>
</comment>
<organism evidence="1 2">
    <name type="scientific">Paraglomus occultum</name>
    <dbReference type="NCBI Taxonomy" id="144539"/>
    <lineage>
        <taxon>Eukaryota</taxon>
        <taxon>Fungi</taxon>
        <taxon>Fungi incertae sedis</taxon>
        <taxon>Mucoromycota</taxon>
        <taxon>Glomeromycotina</taxon>
        <taxon>Glomeromycetes</taxon>
        <taxon>Paraglomerales</taxon>
        <taxon>Paraglomeraceae</taxon>
        <taxon>Paraglomus</taxon>
    </lineage>
</organism>
<evidence type="ECO:0000313" key="1">
    <source>
        <dbReference type="EMBL" id="CAG8535440.1"/>
    </source>
</evidence>
<dbReference type="EMBL" id="CAJVPJ010000540">
    <property type="protein sequence ID" value="CAG8535440.1"/>
    <property type="molecule type" value="Genomic_DNA"/>
</dbReference>
<name>A0A9N9ALS3_9GLOM</name>
<keyword evidence="2" id="KW-1185">Reference proteome</keyword>
<accession>A0A9N9ALS3</accession>
<sequence>MSGSLWSTWAARRRGTFSRFLPTYTAILPRLPFLGTYVFSVVELRSTGQARQDRACPGGGSEGECNANVNVVGFECIGDEGKGSGSVCETKKGRNLKGDQGDSRSLGQQVTALMALNNANDAMATMTIVTTVHEASKAKFEDTVLVCEGRIAVEDIDEICKHIAFLSDEKQTQAKKLPRSESVVAEYRSQKISYTFY</sequence>
<reference evidence="1" key="1">
    <citation type="submission" date="2021-06" db="EMBL/GenBank/DDBJ databases">
        <authorList>
            <person name="Kallberg Y."/>
            <person name="Tangrot J."/>
            <person name="Rosling A."/>
        </authorList>
    </citation>
    <scope>NUCLEOTIDE SEQUENCE</scope>
    <source>
        <strain evidence="1">IA702</strain>
    </source>
</reference>
<proteinExistence type="predicted"/>
<protein>
    <submittedName>
        <fullName evidence="1">7884_t:CDS:1</fullName>
    </submittedName>
</protein>
<evidence type="ECO:0000313" key="2">
    <source>
        <dbReference type="Proteomes" id="UP000789572"/>
    </source>
</evidence>
<gene>
    <name evidence="1" type="ORF">POCULU_LOCUS4267</name>
</gene>
<dbReference type="Proteomes" id="UP000789572">
    <property type="component" value="Unassembled WGS sequence"/>
</dbReference>
<dbReference type="AlphaFoldDB" id="A0A9N9ALS3"/>